<keyword evidence="4" id="KW-1185">Reference proteome</keyword>
<dbReference type="InterPro" id="IPR036412">
    <property type="entry name" value="HAD-like_sf"/>
</dbReference>
<dbReference type="NCBIfam" id="TIGR02251">
    <property type="entry name" value="HIF-SF_euk"/>
    <property type="match status" value="1"/>
</dbReference>
<comment type="caution">
    <text evidence="3">The sequence shown here is derived from an EMBL/GenBank/DDBJ whole genome shotgun (WGS) entry which is preliminary data.</text>
</comment>
<dbReference type="AlphaFoldDB" id="A0A835XX90"/>
<feature type="region of interest" description="Disordered" evidence="1">
    <location>
        <begin position="1"/>
        <end position="56"/>
    </location>
</feature>
<dbReference type="GO" id="GO:0016791">
    <property type="term" value="F:phosphatase activity"/>
    <property type="evidence" value="ECO:0007669"/>
    <property type="project" value="InterPro"/>
</dbReference>
<evidence type="ECO:0000313" key="3">
    <source>
        <dbReference type="EMBL" id="KAG2490056.1"/>
    </source>
</evidence>
<dbReference type="SMART" id="SM00577">
    <property type="entry name" value="CPDc"/>
    <property type="match status" value="1"/>
</dbReference>
<reference evidence="3" key="1">
    <citation type="journal article" date="2020" name="bioRxiv">
        <title>Comparative genomics of Chlamydomonas.</title>
        <authorList>
            <person name="Craig R.J."/>
            <person name="Hasan A.R."/>
            <person name="Ness R.W."/>
            <person name="Keightley P.D."/>
        </authorList>
    </citation>
    <scope>NUCLEOTIDE SEQUENCE</scope>
    <source>
        <strain evidence="3">CCAP 11/70</strain>
    </source>
</reference>
<protein>
    <recommendedName>
        <fullName evidence="2">FCP1 homology domain-containing protein</fullName>
    </recommendedName>
</protein>
<feature type="domain" description="FCP1 homology" evidence="2">
    <location>
        <begin position="141"/>
        <end position="299"/>
    </location>
</feature>
<dbReference type="OrthoDB" id="277011at2759"/>
<gene>
    <name evidence="3" type="ORF">HYH03_011521</name>
</gene>
<proteinExistence type="predicted"/>
<evidence type="ECO:0000259" key="2">
    <source>
        <dbReference type="PROSITE" id="PS50969"/>
    </source>
</evidence>
<dbReference type="CDD" id="cd07521">
    <property type="entry name" value="HAD_FCP1-like"/>
    <property type="match status" value="1"/>
</dbReference>
<dbReference type="PROSITE" id="PS50969">
    <property type="entry name" value="FCP1"/>
    <property type="match status" value="1"/>
</dbReference>
<dbReference type="Gene3D" id="3.40.50.1000">
    <property type="entry name" value="HAD superfamily/HAD-like"/>
    <property type="match status" value="1"/>
</dbReference>
<dbReference type="InterPro" id="IPR050365">
    <property type="entry name" value="TIM50"/>
</dbReference>
<evidence type="ECO:0000256" key="1">
    <source>
        <dbReference type="SAM" id="MobiDB-lite"/>
    </source>
</evidence>
<accession>A0A835XX90</accession>
<sequence>MLGSQGPGLGALEDPHNDDNILAKPLVNGGELVPPNGHIEDSTLAPDQGQGKPTPVDVSSVITQVTSVGPHRPIVAPFRVHAQPPQKSWRRRFRSLLCCFAPQSQGYFRPQEGEYAGGRFLPPQPPKIHREQQLIGPKRSDDLTKKTLVLDLDETLVHSSFKPIPNPDYILPVEVDGKLVDVYVLKRPWCDHFMESVGTRFEVVVFTASLAKYADPLLDLLDKQRLVRWRLFRESCFPYEGNYVKDLSCLGRDLSQTIIVDNSPHSYVFQPANAVPISTFIDNMDDQELLELLPVLNELEHAPDVRTVLGANLGLRELA</sequence>
<dbReference type="Proteomes" id="UP000612055">
    <property type="component" value="Unassembled WGS sequence"/>
</dbReference>
<name>A0A835XX90_9CHLO</name>
<dbReference type="PANTHER" id="PTHR12210">
    <property type="entry name" value="DULLARD PROTEIN PHOSPHATASE"/>
    <property type="match status" value="1"/>
</dbReference>
<dbReference type="FunFam" id="3.40.50.1000:FF:000093">
    <property type="entry name" value="NLI interacting factor-like phosphatase family protein"/>
    <property type="match status" value="1"/>
</dbReference>
<dbReference type="InterPro" id="IPR011948">
    <property type="entry name" value="Dullard_phosphatase"/>
</dbReference>
<dbReference type="EMBL" id="JAEHOE010000066">
    <property type="protein sequence ID" value="KAG2490056.1"/>
    <property type="molecule type" value="Genomic_DNA"/>
</dbReference>
<evidence type="ECO:0000313" key="4">
    <source>
        <dbReference type="Proteomes" id="UP000612055"/>
    </source>
</evidence>
<dbReference type="InterPro" id="IPR004274">
    <property type="entry name" value="FCP1_dom"/>
</dbReference>
<dbReference type="Pfam" id="PF03031">
    <property type="entry name" value="NIF"/>
    <property type="match status" value="1"/>
</dbReference>
<organism evidence="3 4">
    <name type="scientific">Edaphochlamys debaryana</name>
    <dbReference type="NCBI Taxonomy" id="47281"/>
    <lineage>
        <taxon>Eukaryota</taxon>
        <taxon>Viridiplantae</taxon>
        <taxon>Chlorophyta</taxon>
        <taxon>core chlorophytes</taxon>
        <taxon>Chlorophyceae</taxon>
        <taxon>CS clade</taxon>
        <taxon>Chlamydomonadales</taxon>
        <taxon>Chlamydomonadales incertae sedis</taxon>
        <taxon>Edaphochlamys</taxon>
    </lineage>
</organism>
<dbReference type="InterPro" id="IPR023214">
    <property type="entry name" value="HAD_sf"/>
</dbReference>
<dbReference type="SUPFAM" id="SSF56784">
    <property type="entry name" value="HAD-like"/>
    <property type="match status" value="1"/>
</dbReference>